<dbReference type="Gene3D" id="1.10.285.10">
    <property type="entry name" value="Glutamate Dehydrogenase, chain A, domain 3"/>
    <property type="match status" value="2"/>
</dbReference>
<keyword evidence="13" id="KW-1185">Reference proteome</keyword>
<dbReference type="GO" id="GO:0006537">
    <property type="term" value="P:glutamate biosynthetic process"/>
    <property type="evidence" value="ECO:0007669"/>
    <property type="project" value="TreeGrafter"/>
</dbReference>
<dbReference type="InterPro" id="IPR033922">
    <property type="entry name" value="NAD_bind_Glu_DH"/>
</dbReference>
<comment type="catalytic activity">
    <reaction evidence="5">
        <text>L-glutamate + NADP(+) + H2O = 2-oxoglutarate + NH4(+) + NADPH + H(+)</text>
        <dbReference type="Rhea" id="RHEA:11612"/>
        <dbReference type="ChEBI" id="CHEBI:15377"/>
        <dbReference type="ChEBI" id="CHEBI:15378"/>
        <dbReference type="ChEBI" id="CHEBI:16810"/>
        <dbReference type="ChEBI" id="CHEBI:28938"/>
        <dbReference type="ChEBI" id="CHEBI:29985"/>
        <dbReference type="ChEBI" id="CHEBI:57783"/>
        <dbReference type="ChEBI" id="CHEBI:58349"/>
        <dbReference type="EC" id="1.4.1.4"/>
    </reaction>
</comment>
<dbReference type="GO" id="GO:0000166">
    <property type="term" value="F:nucleotide binding"/>
    <property type="evidence" value="ECO:0007669"/>
    <property type="project" value="UniProtKB-KW"/>
</dbReference>
<evidence type="ECO:0000256" key="10">
    <source>
        <dbReference type="RuleBase" id="RU004417"/>
    </source>
</evidence>
<dbReference type="InterPro" id="IPR046346">
    <property type="entry name" value="Aminoacid_DH-like_N_sf"/>
</dbReference>
<evidence type="ECO:0000256" key="4">
    <source>
        <dbReference type="ARBA" id="ARBA00023002"/>
    </source>
</evidence>
<keyword evidence="8" id="KW-0547">Nucleotide-binding</keyword>
<dbReference type="InterPro" id="IPR036291">
    <property type="entry name" value="NAD(P)-bd_dom_sf"/>
</dbReference>
<feature type="binding site" evidence="8">
    <location>
        <position position="215"/>
    </location>
    <ligand>
        <name>substrate</name>
    </ligand>
</feature>
<comment type="function">
    <text evidence="1">Catalyzes the reversible oxidative deamination of glutamate to alpha-ketoglutarate and ammonia.</text>
</comment>
<dbReference type="Gene3D" id="3.40.50.720">
    <property type="entry name" value="NAD(P)-binding Rossmann-like Domain"/>
    <property type="match status" value="1"/>
</dbReference>
<evidence type="ECO:0000256" key="1">
    <source>
        <dbReference type="ARBA" id="ARBA00003868"/>
    </source>
</evidence>
<dbReference type="CDD" id="cd05313">
    <property type="entry name" value="NAD_bind_2_Glu_DH"/>
    <property type="match status" value="1"/>
</dbReference>
<dbReference type="InterPro" id="IPR006096">
    <property type="entry name" value="Glu/Leu/Phe/Val/Trp_DH_C"/>
</dbReference>
<dbReference type="SMART" id="SM00839">
    <property type="entry name" value="ELFV_dehydrog"/>
    <property type="match status" value="1"/>
</dbReference>
<dbReference type="FunFam" id="3.40.50.10860:FF:000002">
    <property type="entry name" value="Glutamate dehydrogenase"/>
    <property type="match status" value="1"/>
</dbReference>
<evidence type="ECO:0000256" key="7">
    <source>
        <dbReference type="PIRSR" id="PIRSR000185-1"/>
    </source>
</evidence>
<feature type="site" description="Important for catalysis" evidence="9">
    <location>
        <position position="216"/>
    </location>
</feature>
<feature type="domain" description="Glutamate/phenylalanine/leucine/valine/L-tryptophan dehydrogenase C-terminal" evidence="11">
    <location>
        <begin position="252"/>
        <end position="494"/>
    </location>
</feature>
<dbReference type="EMBL" id="CADILG010000062">
    <property type="protein sequence ID" value="CAB3922459.1"/>
    <property type="molecule type" value="Genomic_DNA"/>
</dbReference>
<evidence type="ECO:0000313" key="13">
    <source>
        <dbReference type="Proteomes" id="UP000494117"/>
    </source>
</evidence>
<evidence type="ECO:0000313" key="12">
    <source>
        <dbReference type="EMBL" id="CAB3922459.1"/>
    </source>
</evidence>
<dbReference type="PANTHER" id="PTHR43571">
    <property type="entry name" value="NADP-SPECIFIC GLUTAMATE DEHYDROGENASE 1-RELATED"/>
    <property type="match status" value="1"/>
</dbReference>
<dbReference type="InterPro" id="IPR006095">
    <property type="entry name" value="Glu/Leu/Phe/Val/Trp_DH"/>
</dbReference>
<dbReference type="GO" id="GO:0005829">
    <property type="term" value="C:cytosol"/>
    <property type="evidence" value="ECO:0007669"/>
    <property type="project" value="TreeGrafter"/>
</dbReference>
<feature type="binding site" evidence="8">
    <location>
        <position position="428"/>
    </location>
    <ligand>
        <name>substrate</name>
    </ligand>
</feature>
<dbReference type="AlphaFoldDB" id="A0A6S7EU87"/>
<evidence type="ECO:0000256" key="6">
    <source>
        <dbReference type="PIRNR" id="PIRNR000185"/>
    </source>
</evidence>
<protein>
    <recommendedName>
        <fullName evidence="6">Glutamate dehydrogenase</fullName>
    </recommendedName>
</protein>
<dbReference type="GO" id="GO:0004354">
    <property type="term" value="F:glutamate dehydrogenase (NADP+) activity"/>
    <property type="evidence" value="ECO:0007669"/>
    <property type="project" value="UniProtKB-EC"/>
</dbReference>
<dbReference type="PRINTS" id="PR00082">
    <property type="entry name" value="GLFDHDRGNASE"/>
</dbReference>
<dbReference type="PROSITE" id="PS00074">
    <property type="entry name" value="GLFV_DEHYDROGENASE"/>
    <property type="match status" value="1"/>
</dbReference>
<dbReference type="NCBIfam" id="NF006929">
    <property type="entry name" value="PRK09414.1"/>
    <property type="match status" value="1"/>
</dbReference>
<feature type="active site" description="Proton donor" evidence="7">
    <location>
        <position position="176"/>
    </location>
</feature>
<dbReference type="SUPFAM" id="SSF53223">
    <property type="entry name" value="Aminoacid dehydrogenase-like, N-terminal domain"/>
    <property type="match status" value="1"/>
</dbReference>
<dbReference type="Pfam" id="PF00208">
    <property type="entry name" value="ELFV_dehydrog"/>
    <property type="match status" value="1"/>
</dbReference>
<feature type="binding site" evidence="8">
    <location>
        <position position="290"/>
    </location>
    <ligand>
        <name>NAD(+)</name>
        <dbReference type="ChEBI" id="CHEBI:57540"/>
    </ligand>
</feature>
<dbReference type="FunFam" id="1.10.285.10:FF:000001">
    <property type="entry name" value="Glutamate dehydrogenase"/>
    <property type="match status" value="1"/>
</dbReference>
<dbReference type="InterPro" id="IPR014362">
    <property type="entry name" value="Glu_DH"/>
</dbReference>
<dbReference type="PANTHER" id="PTHR43571:SF1">
    <property type="entry name" value="NADP-SPECIFIC GLUTAMATE DEHYDROGENASE 1-RELATED"/>
    <property type="match status" value="1"/>
</dbReference>
<evidence type="ECO:0000256" key="2">
    <source>
        <dbReference type="ARBA" id="ARBA00006382"/>
    </source>
</evidence>
<evidence type="ECO:0000256" key="9">
    <source>
        <dbReference type="PIRSR" id="PIRSR000185-3"/>
    </source>
</evidence>
<evidence type="ECO:0000259" key="11">
    <source>
        <dbReference type="SMART" id="SM00839"/>
    </source>
</evidence>
<organism evidence="12 13">
    <name type="scientific">Achromobacter anxifer</name>
    <dbReference type="NCBI Taxonomy" id="1287737"/>
    <lineage>
        <taxon>Bacteria</taxon>
        <taxon>Pseudomonadati</taxon>
        <taxon>Pseudomonadota</taxon>
        <taxon>Betaproteobacteria</taxon>
        <taxon>Burkholderiales</taxon>
        <taxon>Alcaligenaceae</taxon>
        <taxon>Achromobacter</taxon>
    </lineage>
</organism>
<dbReference type="Pfam" id="PF02812">
    <property type="entry name" value="ELFV_dehydrog_N"/>
    <property type="match status" value="1"/>
</dbReference>
<evidence type="ECO:0000256" key="5">
    <source>
        <dbReference type="ARBA" id="ARBA00048584"/>
    </source>
</evidence>
<proteinExistence type="inferred from homology"/>
<feature type="binding site" evidence="8">
    <location>
        <position position="259"/>
    </location>
    <ligand>
        <name>NAD(+)</name>
        <dbReference type="ChEBI" id="CHEBI:57540"/>
    </ligand>
</feature>
<accession>A0A6S7EU87</accession>
<dbReference type="InterPro" id="IPR050724">
    <property type="entry name" value="Glu_Leu_Phe_Val_DH"/>
</dbReference>
<name>A0A6S7EU87_9BURK</name>
<gene>
    <name evidence="12" type="primary">gdhA_2</name>
    <name evidence="12" type="ORF">LMG26858_05439</name>
</gene>
<dbReference type="InterPro" id="IPR033524">
    <property type="entry name" value="Glu/Leu/Phe/Val_DH_AS"/>
</dbReference>
<keyword evidence="4 6" id="KW-0560">Oxidoreductase</keyword>
<comment type="subunit">
    <text evidence="3">Homohexamer.</text>
</comment>
<dbReference type="InterPro" id="IPR006097">
    <property type="entry name" value="Glu/Leu/Phe/Val/Trp_DH_dimer"/>
</dbReference>
<reference evidence="12 13" key="1">
    <citation type="submission" date="2020-04" db="EMBL/GenBank/DDBJ databases">
        <authorList>
            <person name="De Canck E."/>
        </authorList>
    </citation>
    <scope>NUCLEOTIDE SEQUENCE [LARGE SCALE GENOMIC DNA]</scope>
    <source>
        <strain evidence="12 13">LMG 26858</strain>
    </source>
</reference>
<dbReference type="SUPFAM" id="SSF51735">
    <property type="entry name" value="NAD(P)-binding Rossmann-fold domains"/>
    <property type="match status" value="1"/>
</dbReference>
<sequence length="496" mass="54279">MALFFGFAQGNILPLQFRTIQVQPCTKKNFSRPNPAQSAPIRSTPKEIMLKVQSLDDFLRGVAARDPLQPEFMQAVQEVMLSLWPFIEKHPHYAEHAVLERLVEPERVIQFRVCWTDDRGQAQVNRAFRIQHSSAIGPFKGGMRFHPSVNLSILKFLAFEQTLKNSLTTLPMGGGKGGSDFDPKGKSDAEVMRFCQALMIELYRHLGPDTDVPAGDIGVGAREVGFMAGMMKKLSNSTASVFTGKGLTFGGSLIRPEATGYGTVYFAEEMLKRVGRSFDGLRVSVSGSGNVAQYAIEKAMALGAKVVTVSDSNGTVVDEAGFTHEKLVALMHIKNDLRGRLDTYARQFGLTYESGKRPWHVPVDVALPCATQNELELADAQTLIKNGVLCVAEGANMPATLEAAKAFIAARVLYAPGKASNAGGVAVSGLEMAQNSARLSWTREEVDARLHAIMRDIHENCVRHGHSEREYVNYLDGANIAGFVKVADAMRQQGLY</sequence>
<dbReference type="Gene3D" id="3.40.50.10860">
    <property type="entry name" value="Leucine Dehydrogenase, chain A, domain 1"/>
    <property type="match status" value="1"/>
</dbReference>
<feature type="binding site" evidence="8">
    <location>
        <position position="164"/>
    </location>
    <ligand>
        <name>substrate</name>
    </ligand>
</feature>
<evidence type="ECO:0000256" key="8">
    <source>
        <dbReference type="PIRSR" id="PIRSR000185-2"/>
    </source>
</evidence>
<feature type="binding site" evidence="8">
    <location>
        <position position="161"/>
    </location>
    <ligand>
        <name>substrate</name>
    </ligand>
</feature>
<evidence type="ECO:0000256" key="3">
    <source>
        <dbReference type="ARBA" id="ARBA00011643"/>
    </source>
</evidence>
<feature type="binding site" evidence="8">
    <location>
        <position position="140"/>
    </location>
    <ligand>
        <name>substrate</name>
    </ligand>
</feature>
<dbReference type="FunFam" id="3.40.50.720:FF:000030">
    <property type="entry name" value="Glutamate dehydrogenase"/>
    <property type="match status" value="1"/>
</dbReference>
<dbReference type="PIRSF" id="PIRSF000185">
    <property type="entry name" value="Glu_DH"/>
    <property type="match status" value="1"/>
</dbReference>
<dbReference type="Proteomes" id="UP000494117">
    <property type="component" value="Unassembled WGS sequence"/>
</dbReference>
<keyword evidence="8" id="KW-0520">NAD</keyword>
<comment type="similarity">
    <text evidence="2 6 10">Belongs to the Glu/Leu/Phe/Val dehydrogenases family.</text>
</comment>